<feature type="domain" description="SKP1 component dimerisation" evidence="1">
    <location>
        <begin position="1"/>
        <end position="27"/>
    </location>
</feature>
<dbReference type="GO" id="GO:0006511">
    <property type="term" value="P:ubiquitin-dependent protein catabolic process"/>
    <property type="evidence" value="ECO:0007669"/>
    <property type="project" value="InterPro"/>
</dbReference>
<evidence type="ECO:0000259" key="1">
    <source>
        <dbReference type="Pfam" id="PF01466"/>
    </source>
</evidence>
<dbReference type="AlphaFoldDB" id="A0A024X350"/>
<sequence>MMKDKTTEEIRAEFDIVNDFTREEEKQRTGGVEIYKNREYIYVHFLLNNF</sequence>
<proteinExistence type="predicted"/>
<dbReference type="EMBL" id="KI927548">
    <property type="protein sequence ID" value="ETW59236.1"/>
    <property type="molecule type" value="Genomic_DNA"/>
</dbReference>
<reference evidence="2 3" key="1">
    <citation type="submission" date="2013-02" db="EMBL/GenBank/DDBJ databases">
        <title>The Genome Annotation of Plasmodium falciparum CAMP/Malaysia.</title>
        <authorList>
            <consortium name="The Broad Institute Genome Sequencing Platform"/>
            <consortium name="The Broad Institute Genome Sequencing Center for Infectious Disease"/>
            <person name="Neafsey D."/>
            <person name="Hoffman S."/>
            <person name="Volkman S."/>
            <person name="Rosenthal P."/>
            <person name="Walker B."/>
            <person name="Young S.K."/>
            <person name="Zeng Q."/>
            <person name="Gargeya S."/>
            <person name="Fitzgerald M."/>
            <person name="Haas B."/>
            <person name="Abouelleil A."/>
            <person name="Allen A.W."/>
            <person name="Alvarado L."/>
            <person name="Arachchi H.M."/>
            <person name="Berlin A.M."/>
            <person name="Chapman S.B."/>
            <person name="Gainer-Dewar J."/>
            <person name="Goldberg J."/>
            <person name="Griggs A."/>
            <person name="Gujja S."/>
            <person name="Hansen M."/>
            <person name="Howarth C."/>
            <person name="Imamovic A."/>
            <person name="Ireland A."/>
            <person name="Larimer J."/>
            <person name="McCowan C."/>
            <person name="Murphy C."/>
            <person name="Pearson M."/>
            <person name="Poon T.W."/>
            <person name="Priest M."/>
            <person name="Roberts A."/>
            <person name="Saif S."/>
            <person name="Shea T."/>
            <person name="Sisk P."/>
            <person name="Sykes S."/>
            <person name="Wortman J."/>
            <person name="Nusbaum C."/>
            <person name="Birren B."/>
        </authorList>
    </citation>
    <scope>NUCLEOTIDE SEQUENCE [LARGE SCALE GENOMIC DNA]</scope>
    <source>
        <strain evidence="2 3">CAMP/Malaysia</strain>
    </source>
</reference>
<reference evidence="2 3" key="2">
    <citation type="submission" date="2013-02" db="EMBL/GenBank/DDBJ databases">
        <title>The Genome Sequence of Plasmodium falciparum CAMP/Malaysia.</title>
        <authorList>
            <consortium name="The Broad Institute Genome Sequencing Platform"/>
            <consortium name="The Broad Institute Genome Sequencing Center for Infectious Disease"/>
            <person name="Neafsey D."/>
            <person name="Cheeseman I."/>
            <person name="Volkman S."/>
            <person name="Adams J."/>
            <person name="Walker B."/>
            <person name="Young S.K."/>
            <person name="Zeng Q."/>
            <person name="Gargeya S."/>
            <person name="Fitzgerald M."/>
            <person name="Haas B."/>
            <person name="Abouelleil A."/>
            <person name="Alvarado L."/>
            <person name="Arachchi H.M."/>
            <person name="Berlin A.M."/>
            <person name="Chapman S.B."/>
            <person name="Dewar J."/>
            <person name="Goldberg J."/>
            <person name="Griggs A."/>
            <person name="Gujja S."/>
            <person name="Hansen M."/>
            <person name="Howarth C."/>
            <person name="Imamovic A."/>
            <person name="Larimer J."/>
            <person name="McCowan C."/>
            <person name="Murphy C."/>
            <person name="Neiman D."/>
            <person name="Pearson M."/>
            <person name="Priest M."/>
            <person name="Roberts A."/>
            <person name="Saif S."/>
            <person name="Shea T."/>
            <person name="Sisk P."/>
            <person name="Sykes S."/>
            <person name="Wortman J."/>
            <person name="Nusbaum C."/>
            <person name="Birren B."/>
        </authorList>
    </citation>
    <scope>NUCLEOTIDE SEQUENCE [LARGE SCALE GENOMIC DNA]</scope>
    <source>
        <strain evidence="2 3">CAMP/Malaysia</strain>
    </source>
</reference>
<dbReference type="Gene3D" id="3.30.710.10">
    <property type="entry name" value="Potassium Channel Kv1.1, Chain A"/>
    <property type="match status" value="1"/>
</dbReference>
<dbReference type="InterPro" id="IPR016072">
    <property type="entry name" value="Skp1_comp_dimer"/>
</dbReference>
<dbReference type="Pfam" id="PF01466">
    <property type="entry name" value="Skp1"/>
    <property type="match status" value="1"/>
</dbReference>
<accession>A0A024X350</accession>
<dbReference type="InterPro" id="IPR036296">
    <property type="entry name" value="SKP1-like_dim_sf"/>
</dbReference>
<dbReference type="OrthoDB" id="2342932at2759"/>
<dbReference type="SUPFAM" id="SSF81382">
    <property type="entry name" value="Skp1 dimerisation domain-like"/>
    <property type="match status" value="1"/>
</dbReference>
<dbReference type="InterPro" id="IPR011333">
    <property type="entry name" value="SKP1/BTB/POZ_sf"/>
</dbReference>
<dbReference type="Proteomes" id="UP000030694">
    <property type="component" value="Unassembled WGS sequence"/>
</dbReference>
<evidence type="ECO:0000313" key="3">
    <source>
        <dbReference type="Proteomes" id="UP000030694"/>
    </source>
</evidence>
<name>A0A024X350_PLAFC</name>
<evidence type="ECO:0000313" key="2">
    <source>
        <dbReference type="EMBL" id="ETW59236.1"/>
    </source>
</evidence>
<gene>
    <name evidence="2" type="ORF">PFMC_04914</name>
</gene>
<organism evidence="2 3">
    <name type="scientific">Plasmodium falciparum (isolate Camp / Malaysia)</name>
    <dbReference type="NCBI Taxonomy" id="5835"/>
    <lineage>
        <taxon>Eukaryota</taxon>
        <taxon>Sar</taxon>
        <taxon>Alveolata</taxon>
        <taxon>Apicomplexa</taxon>
        <taxon>Aconoidasida</taxon>
        <taxon>Haemosporida</taxon>
        <taxon>Plasmodiidae</taxon>
        <taxon>Plasmodium</taxon>
        <taxon>Plasmodium (Laverania)</taxon>
    </lineage>
</organism>
<protein>
    <recommendedName>
        <fullName evidence="1">SKP1 component dimerisation domain-containing protein</fullName>
    </recommendedName>
</protein>